<evidence type="ECO:0000313" key="1">
    <source>
        <dbReference type="EMBL" id="JAD53024.1"/>
    </source>
</evidence>
<reference evidence="1" key="1">
    <citation type="submission" date="2014-09" db="EMBL/GenBank/DDBJ databases">
        <authorList>
            <person name="Magalhaes I.L.F."/>
            <person name="Oliveira U."/>
            <person name="Santos F.R."/>
            <person name="Vidigal T.H.D.A."/>
            <person name="Brescovit A.D."/>
            <person name="Santos A.J."/>
        </authorList>
    </citation>
    <scope>NUCLEOTIDE SEQUENCE</scope>
    <source>
        <tissue evidence="1">Shoot tissue taken approximately 20 cm above the soil surface</tissue>
    </source>
</reference>
<protein>
    <submittedName>
        <fullName evidence="1">Uncharacterized protein</fullName>
    </submittedName>
</protein>
<dbReference type="AlphaFoldDB" id="A0A0A9AMT3"/>
<organism evidence="1">
    <name type="scientific">Arundo donax</name>
    <name type="common">Giant reed</name>
    <name type="synonym">Donax arundinaceus</name>
    <dbReference type="NCBI Taxonomy" id="35708"/>
    <lineage>
        <taxon>Eukaryota</taxon>
        <taxon>Viridiplantae</taxon>
        <taxon>Streptophyta</taxon>
        <taxon>Embryophyta</taxon>
        <taxon>Tracheophyta</taxon>
        <taxon>Spermatophyta</taxon>
        <taxon>Magnoliopsida</taxon>
        <taxon>Liliopsida</taxon>
        <taxon>Poales</taxon>
        <taxon>Poaceae</taxon>
        <taxon>PACMAD clade</taxon>
        <taxon>Arundinoideae</taxon>
        <taxon>Arundineae</taxon>
        <taxon>Arundo</taxon>
    </lineage>
</organism>
<proteinExistence type="predicted"/>
<name>A0A0A9AMT3_ARUDO</name>
<sequence length="54" mass="6179">MVALLHHCALLTVEKHGFQLWSSLSGNGMSFCKMFMSIFCRPRSKPRCIMMQST</sequence>
<reference evidence="1" key="2">
    <citation type="journal article" date="2015" name="Data Brief">
        <title>Shoot transcriptome of the giant reed, Arundo donax.</title>
        <authorList>
            <person name="Barrero R.A."/>
            <person name="Guerrero F.D."/>
            <person name="Moolhuijzen P."/>
            <person name="Goolsby J.A."/>
            <person name="Tidwell J."/>
            <person name="Bellgard S.E."/>
            <person name="Bellgard M.I."/>
        </authorList>
    </citation>
    <scope>NUCLEOTIDE SEQUENCE</scope>
    <source>
        <tissue evidence="1">Shoot tissue taken approximately 20 cm above the soil surface</tissue>
    </source>
</reference>
<dbReference type="EMBL" id="GBRH01244871">
    <property type="protein sequence ID" value="JAD53024.1"/>
    <property type="molecule type" value="Transcribed_RNA"/>
</dbReference>
<accession>A0A0A9AMT3</accession>